<dbReference type="AlphaFoldDB" id="A0A368DPC0"/>
<dbReference type="SUPFAM" id="SSF64182">
    <property type="entry name" value="DHH phosphoesterases"/>
    <property type="match status" value="1"/>
</dbReference>
<dbReference type="GO" id="GO:0003676">
    <property type="term" value="F:nucleic acid binding"/>
    <property type="evidence" value="ECO:0007669"/>
    <property type="project" value="InterPro"/>
</dbReference>
<keyword evidence="4" id="KW-0378">Hydrolase</keyword>
<gene>
    <name evidence="10" type="primary">recJ</name>
    <name evidence="10" type="ORF">DBW71_04535</name>
</gene>
<keyword evidence="3" id="KW-0540">Nuclease</keyword>
<feature type="domain" description="RecJ OB" evidence="9">
    <location>
        <begin position="475"/>
        <end position="584"/>
    </location>
</feature>
<evidence type="ECO:0000259" key="7">
    <source>
        <dbReference type="Pfam" id="PF01368"/>
    </source>
</evidence>
<evidence type="ECO:0000259" key="9">
    <source>
        <dbReference type="Pfam" id="PF17768"/>
    </source>
</evidence>
<dbReference type="EMBL" id="QOQD01000010">
    <property type="protein sequence ID" value="RCL73071.1"/>
    <property type="molecule type" value="Genomic_DNA"/>
</dbReference>
<feature type="domain" description="DHHA1" evidence="8">
    <location>
        <begin position="366"/>
        <end position="456"/>
    </location>
</feature>
<dbReference type="GO" id="GO:0006281">
    <property type="term" value="P:DNA repair"/>
    <property type="evidence" value="ECO:0007669"/>
    <property type="project" value="InterPro"/>
</dbReference>
<sequence>MNEISTVIEFEDSIIGNEWQINEPNYQLIERIKNIYSLDEIIIKILLNRNITETHIGSFLDKSLKNNMPDPNILMDMQKATDRIAKAIQDDEVIGVIGDYDVDGIVSASILCKFISLFNKNVIVKIPDRIKDGYGPNEEIIKELNDKNASLIITVDCGANASDVLKSKAEIDFIILDHHQANEISDKYFAHVNPNRVDDISGLHYLSAAGVVFLTLVSINRSLRDSGFYNKDTDEINLLMFLPLVALATVADVVPQIGLNRSFVGQGLKLFNKYINIGINSIIKINNKQDEISCSDLGYFIGPRINAGGRIGQSSLGFDLLTTEDPIVGEKIAIELDKLNSERKLLEEKAVEEALEMFDTHSEKNDNLIFLKSDNWHLGVIGLISSRITNRYHKPSFVISSKNEDNIYTGSARSIGNFNIGQFVEQAVKSKLLISGGGHRMAAGFKIHSDNIEKFKLFLLNQNNKISNSKRILRVDGLLMASAVNINLIEKILELGPYGNSFEEPLFIFPGHRINNLVILKNQHLKFSIQDENNYKLDTISFRSYGFPLGDFICENVYKKINFLGRLSLNKWGANIRPQLIIDDASIIQ</sequence>
<keyword evidence="6" id="KW-0175">Coiled coil</keyword>
<comment type="similarity">
    <text evidence="1">Belongs to the RecJ family.</text>
</comment>
<dbReference type="InterPro" id="IPR041122">
    <property type="entry name" value="RecJ_OB"/>
</dbReference>
<feature type="coiled-coil region" evidence="6">
    <location>
        <begin position="329"/>
        <end position="356"/>
    </location>
</feature>
<dbReference type="GO" id="GO:0008409">
    <property type="term" value="F:5'-3' exonuclease activity"/>
    <property type="evidence" value="ECO:0007669"/>
    <property type="project" value="InterPro"/>
</dbReference>
<name>A0A368DPC0_9PROT</name>
<evidence type="ECO:0000256" key="2">
    <source>
        <dbReference type="ARBA" id="ARBA00019841"/>
    </source>
</evidence>
<dbReference type="Pfam" id="PF01368">
    <property type="entry name" value="DHH"/>
    <property type="match status" value="1"/>
</dbReference>
<evidence type="ECO:0000256" key="4">
    <source>
        <dbReference type="ARBA" id="ARBA00022801"/>
    </source>
</evidence>
<reference evidence="10 11" key="1">
    <citation type="journal article" date="2018" name="Microbiome">
        <title>Fine metagenomic profile of the Mediterranean stratified and mixed water columns revealed by assembly and recruitment.</title>
        <authorList>
            <person name="Haro-Moreno J.M."/>
            <person name="Lopez-Perez M."/>
            <person name="De La Torre J.R."/>
            <person name="Picazo A."/>
            <person name="Camacho A."/>
            <person name="Rodriguez-Valera F."/>
        </authorList>
    </citation>
    <scope>NUCLEOTIDE SEQUENCE [LARGE SCALE GENOMIC DNA]</scope>
    <source>
        <strain evidence="10">MED-G57</strain>
    </source>
</reference>
<dbReference type="Pfam" id="PF17768">
    <property type="entry name" value="RecJ_OB"/>
    <property type="match status" value="1"/>
</dbReference>
<dbReference type="Proteomes" id="UP000253570">
    <property type="component" value="Unassembled WGS sequence"/>
</dbReference>
<accession>A0A368DPC0</accession>
<evidence type="ECO:0000313" key="11">
    <source>
        <dbReference type="Proteomes" id="UP000253570"/>
    </source>
</evidence>
<dbReference type="InterPro" id="IPR001667">
    <property type="entry name" value="DDH_dom"/>
</dbReference>
<feature type="domain" description="DDH" evidence="7">
    <location>
        <begin position="94"/>
        <end position="221"/>
    </location>
</feature>
<dbReference type="InterPro" id="IPR003156">
    <property type="entry name" value="DHHA1_dom"/>
</dbReference>
<dbReference type="InterPro" id="IPR004610">
    <property type="entry name" value="RecJ"/>
</dbReference>
<dbReference type="Gene3D" id="3.10.310.30">
    <property type="match status" value="1"/>
</dbReference>
<evidence type="ECO:0000256" key="3">
    <source>
        <dbReference type="ARBA" id="ARBA00022722"/>
    </source>
</evidence>
<dbReference type="GO" id="GO:0006310">
    <property type="term" value="P:DNA recombination"/>
    <property type="evidence" value="ECO:0007669"/>
    <property type="project" value="InterPro"/>
</dbReference>
<dbReference type="Gene3D" id="3.90.1640.30">
    <property type="match status" value="1"/>
</dbReference>
<dbReference type="InterPro" id="IPR038763">
    <property type="entry name" value="DHH_sf"/>
</dbReference>
<dbReference type="InterPro" id="IPR051673">
    <property type="entry name" value="SSDNA_exonuclease_RecJ"/>
</dbReference>
<dbReference type="PANTHER" id="PTHR30255:SF2">
    <property type="entry name" value="SINGLE-STRANDED-DNA-SPECIFIC EXONUCLEASE RECJ"/>
    <property type="match status" value="1"/>
</dbReference>
<keyword evidence="5 10" id="KW-0269">Exonuclease</keyword>
<dbReference type="PANTHER" id="PTHR30255">
    <property type="entry name" value="SINGLE-STRANDED-DNA-SPECIFIC EXONUCLEASE RECJ"/>
    <property type="match status" value="1"/>
</dbReference>
<evidence type="ECO:0000259" key="8">
    <source>
        <dbReference type="Pfam" id="PF02272"/>
    </source>
</evidence>
<dbReference type="Pfam" id="PF02272">
    <property type="entry name" value="DHHA1"/>
    <property type="match status" value="1"/>
</dbReference>
<evidence type="ECO:0000256" key="1">
    <source>
        <dbReference type="ARBA" id="ARBA00005915"/>
    </source>
</evidence>
<evidence type="ECO:0000313" key="10">
    <source>
        <dbReference type="EMBL" id="RCL73071.1"/>
    </source>
</evidence>
<evidence type="ECO:0000256" key="5">
    <source>
        <dbReference type="ARBA" id="ARBA00022839"/>
    </source>
</evidence>
<protein>
    <recommendedName>
        <fullName evidence="2">Single-stranded-DNA-specific exonuclease RecJ</fullName>
    </recommendedName>
</protein>
<dbReference type="NCBIfam" id="TIGR00644">
    <property type="entry name" value="recJ"/>
    <property type="match status" value="1"/>
</dbReference>
<proteinExistence type="inferred from homology"/>
<evidence type="ECO:0000256" key="6">
    <source>
        <dbReference type="SAM" id="Coils"/>
    </source>
</evidence>
<organism evidence="10 11">
    <name type="scientific">PS1 clade bacterium</name>
    <dbReference type="NCBI Taxonomy" id="2175152"/>
    <lineage>
        <taxon>Bacteria</taxon>
        <taxon>Pseudomonadati</taxon>
        <taxon>Pseudomonadota</taxon>
        <taxon>Alphaproteobacteria</taxon>
        <taxon>PS1 clade</taxon>
    </lineage>
</organism>
<comment type="caution">
    <text evidence="10">The sequence shown here is derived from an EMBL/GenBank/DDBJ whole genome shotgun (WGS) entry which is preliminary data.</text>
</comment>